<name>A0A2A4X0I0_UNCAE</name>
<reference evidence="2" key="1">
    <citation type="submission" date="2017-08" db="EMBL/GenBank/DDBJ databases">
        <title>A dynamic microbial community with high functional redundancy inhabits the cold, oxic subseafloor aquifer.</title>
        <authorList>
            <person name="Tully B.J."/>
            <person name="Wheat C.G."/>
            <person name="Glazer B.T."/>
            <person name="Huber J.A."/>
        </authorList>
    </citation>
    <scope>NUCLEOTIDE SEQUENCE [LARGE SCALE GENOMIC DNA]</scope>
</reference>
<accession>A0A2A4X0I0</accession>
<protein>
    <submittedName>
        <fullName evidence="1">Uncharacterized protein</fullName>
    </submittedName>
</protein>
<evidence type="ECO:0000313" key="1">
    <source>
        <dbReference type="EMBL" id="PCI76148.1"/>
    </source>
</evidence>
<dbReference type="EMBL" id="NVUK01000033">
    <property type="protein sequence ID" value="PCI76148.1"/>
    <property type="molecule type" value="Genomic_DNA"/>
</dbReference>
<organism evidence="1 2">
    <name type="scientific">Aerophobetes bacterium</name>
    <dbReference type="NCBI Taxonomy" id="2030807"/>
    <lineage>
        <taxon>Bacteria</taxon>
        <taxon>Candidatus Aerophobota</taxon>
    </lineage>
</organism>
<evidence type="ECO:0000313" key="2">
    <source>
        <dbReference type="Proteomes" id="UP000218775"/>
    </source>
</evidence>
<proteinExistence type="predicted"/>
<dbReference type="AlphaFoldDB" id="A0A2A4X0I0"/>
<gene>
    <name evidence="1" type="ORF">COB21_04800</name>
</gene>
<dbReference type="Proteomes" id="UP000218775">
    <property type="component" value="Unassembled WGS sequence"/>
</dbReference>
<sequence>MIMRCVGKRINKKINKKEKGIFMSTVTESKGQDQSLTIPQACEGLNSRIDGLEKIAKVLNLNNPEGVRLEFLSGTGYEFSPETGRLSPKELGEDFDADEVTEAKAARHMLKQEGVTESKIQAIFKHIHA</sequence>
<comment type="caution">
    <text evidence="1">The sequence shown here is derived from an EMBL/GenBank/DDBJ whole genome shotgun (WGS) entry which is preliminary data.</text>
</comment>